<name>A0A371GX75_MUCPR</name>
<dbReference type="InterPro" id="IPR012337">
    <property type="entry name" value="RNaseH-like_sf"/>
</dbReference>
<accession>A0A371GX75</accession>
<dbReference type="STRING" id="157652.A0A371GX75"/>
<dbReference type="InterPro" id="IPR021109">
    <property type="entry name" value="Peptidase_aspartic_dom_sf"/>
</dbReference>
<dbReference type="GO" id="GO:0003676">
    <property type="term" value="F:nucleic acid binding"/>
    <property type="evidence" value="ECO:0007669"/>
    <property type="project" value="InterPro"/>
</dbReference>
<dbReference type="OrthoDB" id="1934862at2759"/>
<evidence type="ECO:0000313" key="2">
    <source>
        <dbReference type="Proteomes" id="UP000257109"/>
    </source>
</evidence>
<dbReference type="EMBL" id="QJKJ01004189">
    <property type="protein sequence ID" value="RDX95170.1"/>
    <property type="molecule type" value="Genomic_DNA"/>
</dbReference>
<dbReference type="Gene3D" id="2.40.70.10">
    <property type="entry name" value="Acid Proteases"/>
    <property type="match status" value="1"/>
</dbReference>
<dbReference type="InterPro" id="IPR036397">
    <property type="entry name" value="RNaseH_sf"/>
</dbReference>
<dbReference type="AlphaFoldDB" id="A0A371GX75"/>
<evidence type="ECO:0000313" key="1">
    <source>
        <dbReference type="EMBL" id="RDX95170.1"/>
    </source>
</evidence>
<gene>
    <name evidence="1" type="ORF">CR513_22345</name>
</gene>
<comment type="caution">
    <text evidence="1">The sequence shown here is derived from an EMBL/GenBank/DDBJ whole genome shotgun (WGS) entry which is preliminary data.</text>
</comment>
<sequence length="253" mass="28688">MLKSSKNALVGSESRPKEKSVLGIAKNMKNLNMELRTFVFTAMKTQKLQLIELDEDEKVTVVEEAGHDEGNLHISLHAIEGVEGTTFMRLQGQVGCRTLKILIDNGSTHDFLDYDMAKRLGWKENGAELSAVEVAGGKRLDFTKHCDTCAQRQYETVATPGLLQPLHIPNLIWVIIDHMSKYAHFVALSHPYTAATLAQHFKYQIYRIHRALMKIISDRDPVLVSNFWNKFLITWGLNQNSLPLTILFEIEDP</sequence>
<protein>
    <recommendedName>
        <fullName evidence="3">Integrase catalytic domain-containing protein</fullName>
    </recommendedName>
</protein>
<organism evidence="1 2">
    <name type="scientific">Mucuna pruriens</name>
    <name type="common">Velvet bean</name>
    <name type="synonym">Dolichos pruriens</name>
    <dbReference type="NCBI Taxonomy" id="157652"/>
    <lineage>
        <taxon>Eukaryota</taxon>
        <taxon>Viridiplantae</taxon>
        <taxon>Streptophyta</taxon>
        <taxon>Embryophyta</taxon>
        <taxon>Tracheophyta</taxon>
        <taxon>Spermatophyta</taxon>
        <taxon>Magnoliopsida</taxon>
        <taxon>eudicotyledons</taxon>
        <taxon>Gunneridae</taxon>
        <taxon>Pentapetalae</taxon>
        <taxon>rosids</taxon>
        <taxon>fabids</taxon>
        <taxon>Fabales</taxon>
        <taxon>Fabaceae</taxon>
        <taxon>Papilionoideae</taxon>
        <taxon>50 kb inversion clade</taxon>
        <taxon>NPAAA clade</taxon>
        <taxon>indigoferoid/millettioid clade</taxon>
        <taxon>Phaseoleae</taxon>
        <taxon>Mucuna</taxon>
    </lineage>
</organism>
<proteinExistence type="predicted"/>
<dbReference type="Proteomes" id="UP000257109">
    <property type="component" value="Unassembled WGS sequence"/>
</dbReference>
<evidence type="ECO:0008006" key="3">
    <source>
        <dbReference type="Google" id="ProtNLM"/>
    </source>
</evidence>
<dbReference type="SUPFAM" id="SSF53098">
    <property type="entry name" value="Ribonuclease H-like"/>
    <property type="match status" value="1"/>
</dbReference>
<dbReference type="Gene3D" id="3.30.420.10">
    <property type="entry name" value="Ribonuclease H-like superfamily/Ribonuclease H"/>
    <property type="match status" value="1"/>
</dbReference>
<feature type="non-terminal residue" evidence="1">
    <location>
        <position position="1"/>
    </location>
</feature>
<keyword evidence="2" id="KW-1185">Reference proteome</keyword>
<reference evidence="1" key="1">
    <citation type="submission" date="2018-05" db="EMBL/GenBank/DDBJ databases">
        <title>Draft genome of Mucuna pruriens seed.</title>
        <authorList>
            <person name="Nnadi N.E."/>
            <person name="Vos R."/>
            <person name="Hasami M.H."/>
            <person name="Devisetty U.K."/>
            <person name="Aguiy J.C."/>
        </authorList>
    </citation>
    <scope>NUCLEOTIDE SEQUENCE [LARGE SCALE GENOMIC DNA]</scope>
    <source>
        <strain evidence="1">JCA_2017</strain>
    </source>
</reference>